<accession>A0A8S3XP09</accession>
<gene>
    <name evidence="4" type="ORF">PAPOLLO_LOCUS20278</name>
</gene>
<proteinExistence type="predicted"/>
<organism evidence="4 5">
    <name type="scientific">Parnassius apollo</name>
    <name type="common">Apollo butterfly</name>
    <name type="synonym">Papilio apollo</name>
    <dbReference type="NCBI Taxonomy" id="110799"/>
    <lineage>
        <taxon>Eukaryota</taxon>
        <taxon>Metazoa</taxon>
        <taxon>Ecdysozoa</taxon>
        <taxon>Arthropoda</taxon>
        <taxon>Hexapoda</taxon>
        <taxon>Insecta</taxon>
        <taxon>Pterygota</taxon>
        <taxon>Neoptera</taxon>
        <taxon>Endopterygota</taxon>
        <taxon>Lepidoptera</taxon>
        <taxon>Glossata</taxon>
        <taxon>Ditrysia</taxon>
        <taxon>Papilionoidea</taxon>
        <taxon>Papilionidae</taxon>
        <taxon>Parnassiinae</taxon>
        <taxon>Parnassini</taxon>
        <taxon>Parnassius</taxon>
        <taxon>Parnassius</taxon>
    </lineage>
</organism>
<evidence type="ECO:0000259" key="3">
    <source>
        <dbReference type="Pfam" id="PF00755"/>
    </source>
</evidence>
<dbReference type="PANTHER" id="PTHR22589:SF14">
    <property type="entry name" value="CHOLINE O-ACETYLTRANSFERASE"/>
    <property type="match status" value="1"/>
</dbReference>
<feature type="region of interest" description="Disordered" evidence="2">
    <location>
        <begin position="1178"/>
        <end position="1226"/>
    </location>
</feature>
<dbReference type="InterPro" id="IPR039551">
    <property type="entry name" value="Cho/carn_acyl_trans"/>
</dbReference>
<evidence type="ECO:0000256" key="1">
    <source>
        <dbReference type="PIRSR" id="PIRSR600542-1"/>
    </source>
</evidence>
<dbReference type="InterPro" id="IPR000542">
    <property type="entry name" value="Carn_acyl_trans"/>
</dbReference>
<reference evidence="4" key="1">
    <citation type="submission" date="2021-04" db="EMBL/GenBank/DDBJ databases">
        <authorList>
            <person name="Tunstrom K."/>
        </authorList>
    </citation>
    <scope>NUCLEOTIDE SEQUENCE</scope>
</reference>
<evidence type="ECO:0000313" key="5">
    <source>
        <dbReference type="Proteomes" id="UP000691718"/>
    </source>
</evidence>
<keyword evidence="5" id="KW-1185">Reference proteome</keyword>
<name>A0A8S3XP09_PARAO</name>
<dbReference type="OrthoDB" id="240216at2759"/>
<feature type="compositionally biased region" description="Polar residues" evidence="2">
    <location>
        <begin position="1208"/>
        <end position="1226"/>
    </location>
</feature>
<dbReference type="PROSITE" id="PS00439">
    <property type="entry name" value="ACYLTRANSF_C_1"/>
    <property type="match status" value="1"/>
</dbReference>
<sequence length="2815" mass="323026">MHLVAGWGESFLSLSKRWLSTQVYGTDDEDFQNVQLPKLPVPELRATMDSYLEFASVIVSQQQMENTKKIVKEFMEDLGPRLQATLLERQKEMDNWYDSENVKSQTNDNLDYTITKLSHITQRSVLMQRTAVLQGEVSLEFTKLIHDILIKTKDQHKYEIRKYNLFENARKFDDNSLRSVIIIITLNSHRNFTETVAESTLISANEIDDFLHGNGTVNIDLIDSTYVPKNVNEKVSSTKNVSECTLKSVFTFLTESRLKTFKLLRKTNAIKIYVSILTKYNHDYFSNICCSAKNNALCKRKFDWNSKIDSLEKISKDKQRAKRVEKYKETVSKIKNLIKTYTNKLINKSEYTEKGKINKNHYLNNDYNSGRTMLVDFTTDFLFPNNTYVHEKKMSFNDTHSITSRKAFDLNDIYGHKSKPFRALKTDEVITNNEVYEIDPRATIKVRSFAKSIQTLGKSRFLQTFTTKSWLKQIPSQTLNYPSGKNNNSVTSSNSETVTVTSNCELTRNQEHLGESILMSKHSKNVLVVTKPHIKNTSFEVMEKNVIKKYNRVVATSQNVRNYSFLRNTSHDIRKYFTGTSKISNISITEASRDQQIAVNDIIMSSKNLTSQTNKNNSQKVTISHIFTKSHNTSDKYSQLRDLPLKSKDTSTTPKPLSTLSYEFHFNLNDSAEATYKYSNIINTVEKATLQEIKDMKTSSMALFVSTKLPPLLRLTLVPSTITKLHNKMGNISTSALLLPYSDKIFSSTKRDSKTDNLVDLILNITNERRSLNQIGINLEKINAKGKNAANNKAKSVVTNGFLDKHFFKMTTDTLESSKLKLYDSHKIAQSNKFYVKVPITTEKVTNAYDQYFIPSDLRTKKILDGKINSSREITHSSSKQLIRIYQQKNDDYSHKNMTTVKLMPFYIQETVNINKTSTKAYKSNTGNNITEDNSDNLNIKTRIPLNFITIGQKITYPTTSLNKNASIILPLTTSKYVKLSELMSNSSLQQMSQTSHDETVNSPTLLRTPIITRKNLSMTVNQYLKKTPQILNQINKAKPLEKPLTGFNHTLILTTSKPRINTKFYFSIQATPSLFITPQSQATKTTYLSLLNPKPFRVNETITDTSAKTNKYYNSDILKNIRFLTTTMAENDQVATKKTSNIFTQQNESLILNEVRKYEMDNFMITTAKLPHLKMKQDTKFKSKKNDQKLELKEPKENNEMKKELQNDTYLSPNHSKQIQPSYGRTSTNCSNNGFNNAHGFNRTATFYGKKEEAMKTQVNGKNYTIDNYKTGNNRNTSKHYIVSSRYPISFNSTKHAITINIKLTTLSKPSKSFDLSKTFKNNISYGSTILPKLKGKIVLLKKKTVTKKPSLTVLTEVSKTATAKNIKEFHKTQSMTSTQQSMLTFLNGSDTSNTVYINKSENAPDGIIGQTQLYNKLTLDYLNQNYEYTTRSNQKYTNYNTNASLSRTLSKTGELYSKNLNNSSNKYTTTTEKYSDKISDFSILHTQRYTDSNYISINPRKYSKQNKVLNYGDTFKRNMTNLTSNSRTTTDSHMMTTELLEKQLHKKPNYKPNITYNRLISTTSLDTITDNRIIINSQRSKVNLVTDQFSIFMNITTTTKPKFDNNGQTLVNKNNFTSLQSIDKKSRKWNINNDMNKSKEHLHSFKANIEMKNMSGVYSDQVLVIGSVVVLKRKQASDNNQTILNQLKKVVPIFILSDLNSTSMSKHVNENTRVFKQPSVRSEVTDMASKKKYSLLNNNIEQYKEKSQSHTSKSVITNNSITRSAPKYADKHKIVENQKFYKEYTFKTPKHNERSTIENKFSHFEQLNGVMNPSTTTKSYSYIFQRENEIGGNRSYLADKFFYITDMELPKRRQDNRIISEKTPFNKKSLKFVTKSLKDSYIFKNITDKEHKNINQEVTVIPSKNFKYIHPNTSICTTKSVNASSIPHGFSGSNFIVERKGINNQSKLSITSNYFTTTRILPELTRSTTKKRKIIKYNFYKPVPEDLDISLDSQVELAFKLAANKKKVLSNKEISLFKKYHHHTSDFNEIFKLAKKKYDISEKVTSVTVRHPIIKCTATIRCPDTTTVQLKTRKFYNDSIQKLNYTTQKPLILINMNDKINNTNFTPKESNIITMNTENFFSQRRLYSKKVLRDMPNSQHLPLLLHFPATSRPRKIILRPIFRNYDIDKITQEQYSKPSPVLRNRAKHYNDNIQIHHKSNALYWQDKITYLQNKLEAEILPNVLEKPALLSTTEHKLLKDIDKPNYANDQRLFNVKSYFLKPVTDWWLDDMYLKVRLPLPINSNPGMVFPRRQFSKMEEVADLGALFIDDLLDYKEMLDRGELPLERATSREKGQPLCMEQFYRLLGVCRIPEVGKDRLELPHPPRDPEEVEELVIVACRNYFYPIPVKAVDRGRLTPGEIQAQLLHVMVDAAGATSAPRVGLLTSMGRDQWARAREQLIREENNRSNLELISRALCVLCVDEAGGDRADADPDTNAMLRAMHGAGTQYHSANRWFDKTVQLIISSDGTVGMCYEHSSAEGVAVIRLAERALARAEVADRPTPPPALLPAPQAMRWNLTPDLHQTIDLAAKQLDRQIADLDFKVYTYDRYGREFMKSCRTSPDVYIQLALQYTYFKLHGHLVSTYESASLRRFRDGRVDNIRAAHAPARAWAAAMCAHDHQQHDDTRKVSFNLYGEQKKLELFDEAARKQTTIMEANIQGRGIDNHLLGLREAARESLGELPPLFTDPTYKQMIEFKLSTSQVTTTTEGTFMGYGAVVPDGYGCSYNPKKDSIIFCIASFCSSNVTNTEAFCLSLEEALNTMKLMFQNRKVDN</sequence>
<protein>
    <submittedName>
        <fullName evidence="4">(apollo) hypothetical protein</fullName>
    </submittedName>
</protein>
<dbReference type="PANTHER" id="PTHR22589">
    <property type="entry name" value="CARNITINE O-ACYLTRANSFERASE"/>
    <property type="match status" value="1"/>
</dbReference>
<feature type="compositionally biased region" description="Basic and acidic residues" evidence="2">
    <location>
        <begin position="1178"/>
        <end position="1207"/>
    </location>
</feature>
<dbReference type="Proteomes" id="UP000691718">
    <property type="component" value="Unassembled WGS sequence"/>
</dbReference>
<dbReference type="PROSITE" id="PS00440">
    <property type="entry name" value="ACYLTRANSF_C_2"/>
    <property type="match status" value="1"/>
</dbReference>
<comment type="caution">
    <text evidence="4">The sequence shown here is derived from an EMBL/GenBank/DDBJ whole genome shotgun (WGS) entry which is preliminary data.</text>
</comment>
<feature type="domain" description="Choline/carnitine acyltransferase" evidence="3">
    <location>
        <begin position="2265"/>
        <end position="2799"/>
    </location>
</feature>
<dbReference type="Pfam" id="PF00755">
    <property type="entry name" value="Carn_acyltransf"/>
    <property type="match status" value="2"/>
</dbReference>
<evidence type="ECO:0000256" key="2">
    <source>
        <dbReference type="SAM" id="MobiDB-lite"/>
    </source>
</evidence>
<dbReference type="EMBL" id="CAJQZP010001262">
    <property type="protein sequence ID" value="CAG5034137.1"/>
    <property type="molecule type" value="Genomic_DNA"/>
</dbReference>
<feature type="active site" description="Proton acceptor" evidence="1">
    <location>
        <position position="2518"/>
    </location>
</feature>
<evidence type="ECO:0000313" key="4">
    <source>
        <dbReference type="EMBL" id="CAG5034137.1"/>
    </source>
</evidence>
<dbReference type="GO" id="GO:0016746">
    <property type="term" value="F:acyltransferase activity"/>
    <property type="evidence" value="ECO:0007669"/>
    <property type="project" value="InterPro"/>
</dbReference>
<feature type="domain" description="Choline/carnitine acyltransferase" evidence="3">
    <location>
        <begin position="39"/>
        <end position="98"/>
    </location>
</feature>